<evidence type="ECO:0000256" key="7">
    <source>
        <dbReference type="ARBA" id="ARBA00022989"/>
    </source>
</evidence>
<feature type="signal peptide" evidence="13">
    <location>
        <begin position="1"/>
        <end position="20"/>
    </location>
</feature>
<feature type="transmembrane region" description="Helical" evidence="12">
    <location>
        <begin position="91"/>
        <end position="113"/>
    </location>
</feature>
<dbReference type="Pfam" id="PF04191">
    <property type="entry name" value="PEMT"/>
    <property type="match status" value="1"/>
</dbReference>
<keyword evidence="15" id="KW-1185">Reference proteome</keyword>
<evidence type="ECO:0000256" key="1">
    <source>
        <dbReference type="ARBA" id="ARBA00004127"/>
    </source>
</evidence>
<evidence type="ECO:0000256" key="5">
    <source>
        <dbReference type="ARBA" id="ARBA00022692"/>
    </source>
</evidence>
<dbReference type="PANTHER" id="PTHR12714:SF9">
    <property type="entry name" value="PROTEIN-S-ISOPRENYLCYSTEINE O-METHYLTRANSFERASE"/>
    <property type="match status" value="1"/>
</dbReference>
<keyword evidence="5 12" id="KW-0812">Transmembrane</keyword>
<dbReference type="GO" id="GO:0005783">
    <property type="term" value="C:endoplasmic reticulum"/>
    <property type="evidence" value="ECO:0007669"/>
    <property type="project" value="TreeGrafter"/>
</dbReference>
<keyword evidence="4" id="KW-0949">S-adenosyl-L-methionine</keyword>
<gene>
    <name evidence="14" type="ORF">VNI00_017445</name>
</gene>
<evidence type="ECO:0000256" key="2">
    <source>
        <dbReference type="ARBA" id="ARBA00022516"/>
    </source>
</evidence>
<evidence type="ECO:0000256" key="9">
    <source>
        <dbReference type="ARBA" id="ARBA00023136"/>
    </source>
</evidence>
<keyword evidence="6" id="KW-0256">Endoplasmic reticulum</keyword>
<evidence type="ECO:0000256" key="8">
    <source>
        <dbReference type="ARBA" id="ARBA00023098"/>
    </source>
</evidence>
<keyword evidence="8" id="KW-0443">Lipid metabolism</keyword>
<comment type="subcellular location">
    <subcellularLocation>
        <location evidence="1">Endomembrane system</location>
        <topology evidence="1">Multi-pass membrane protein</topology>
    </subcellularLocation>
</comment>
<dbReference type="GO" id="GO:0032259">
    <property type="term" value="P:methylation"/>
    <property type="evidence" value="ECO:0007669"/>
    <property type="project" value="UniProtKB-KW"/>
</dbReference>
<evidence type="ECO:0000313" key="15">
    <source>
        <dbReference type="Proteomes" id="UP001383192"/>
    </source>
</evidence>
<dbReference type="Gene3D" id="1.20.120.1630">
    <property type="match status" value="1"/>
</dbReference>
<name>A0AAW0B6R0_9AGAR</name>
<evidence type="ECO:0000256" key="12">
    <source>
        <dbReference type="SAM" id="Phobius"/>
    </source>
</evidence>
<keyword evidence="13" id="KW-0732">Signal</keyword>
<evidence type="ECO:0000256" key="6">
    <source>
        <dbReference type="ARBA" id="ARBA00022824"/>
    </source>
</evidence>
<dbReference type="PANTHER" id="PTHR12714">
    <property type="entry name" value="PROTEIN-S ISOPRENYLCYSTEINE O-METHYLTRANSFERASE"/>
    <property type="match status" value="1"/>
</dbReference>
<keyword evidence="7 12" id="KW-1133">Transmembrane helix</keyword>
<keyword evidence="11" id="KW-1208">Phospholipid metabolism</keyword>
<keyword evidence="10" id="KW-0594">Phospholipid biosynthesis</keyword>
<dbReference type="AlphaFoldDB" id="A0AAW0B6R0"/>
<evidence type="ECO:0000256" key="4">
    <source>
        <dbReference type="ARBA" id="ARBA00022691"/>
    </source>
</evidence>
<keyword evidence="2" id="KW-0444">Lipid biosynthesis</keyword>
<protein>
    <recommendedName>
        <fullName evidence="16">Protein-S-isoprenylcysteine O-methyltransferase</fullName>
    </recommendedName>
</protein>
<reference evidence="14 15" key="1">
    <citation type="submission" date="2024-01" db="EMBL/GenBank/DDBJ databases">
        <title>A draft genome for a cacao thread blight-causing isolate of Paramarasmius palmivorus.</title>
        <authorList>
            <person name="Baruah I.K."/>
            <person name="Bukari Y."/>
            <person name="Amoako-Attah I."/>
            <person name="Meinhardt L.W."/>
            <person name="Bailey B.A."/>
            <person name="Cohen S.P."/>
        </authorList>
    </citation>
    <scope>NUCLEOTIDE SEQUENCE [LARGE SCALE GENOMIC DNA]</scope>
    <source>
        <strain evidence="14 15">GH-12</strain>
    </source>
</reference>
<accession>A0AAW0B6R0</accession>
<keyword evidence="3" id="KW-0489">Methyltransferase</keyword>
<dbReference type="InterPro" id="IPR007318">
    <property type="entry name" value="Phopholipid_MeTrfase"/>
</dbReference>
<feature type="transmembrane region" description="Helical" evidence="12">
    <location>
        <begin position="52"/>
        <end position="71"/>
    </location>
</feature>
<proteinExistence type="predicted"/>
<dbReference type="Proteomes" id="UP001383192">
    <property type="component" value="Unassembled WGS sequence"/>
</dbReference>
<organism evidence="14 15">
    <name type="scientific">Paramarasmius palmivorus</name>
    <dbReference type="NCBI Taxonomy" id="297713"/>
    <lineage>
        <taxon>Eukaryota</taxon>
        <taxon>Fungi</taxon>
        <taxon>Dikarya</taxon>
        <taxon>Basidiomycota</taxon>
        <taxon>Agaricomycotina</taxon>
        <taxon>Agaricomycetes</taxon>
        <taxon>Agaricomycetidae</taxon>
        <taxon>Agaricales</taxon>
        <taxon>Marasmiineae</taxon>
        <taxon>Marasmiaceae</taxon>
        <taxon>Paramarasmius</taxon>
    </lineage>
</organism>
<keyword evidence="3" id="KW-0808">Transferase</keyword>
<dbReference type="EMBL" id="JAYKXP010000172">
    <property type="protein sequence ID" value="KAK7021342.1"/>
    <property type="molecule type" value="Genomic_DNA"/>
</dbReference>
<feature type="transmembrane region" description="Helical" evidence="12">
    <location>
        <begin position="179"/>
        <end position="200"/>
    </location>
</feature>
<feature type="chain" id="PRO_5043833086" description="Protein-S-isoprenylcysteine O-methyltransferase" evidence="13">
    <location>
        <begin position="21"/>
        <end position="233"/>
    </location>
</feature>
<evidence type="ECO:0000256" key="11">
    <source>
        <dbReference type="ARBA" id="ARBA00023264"/>
    </source>
</evidence>
<evidence type="ECO:0000256" key="3">
    <source>
        <dbReference type="ARBA" id="ARBA00022603"/>
    </source>
</evidence>
<evidence type="ECO:0008006" key="16">
    <source>
        <dbReference type="Google" id="ProtNLM"/>
    </source>
</evidence>
<evidence type="ECO:0000256" key="13">
    <source>
        <dbReference type="SAM" id="SignalP"/>
    </source>
</evidence>
<evidence type="ECO:0000256" key="10">
    <source>
        <dbReference type="ARBA" id="ARBA00023209"/>
    </source>
</evidence>
<dbReference type="GO" id="GO:0008654">
    <property type="term" value="P:phospholipid biosynthetic process"/>
    <property type="evidence" value="ECO:0007669"/>
    <property type="project" value="UniProtKB-KW"/>
</dbReference>
<sequence length="233" mass="26043">MLSNTTSIIKASLLLLSTVAFRVTVTPPNGPPTTIPPRPTFKNILTSEVREWVLRLVLFYFLSPLGGKLFYLASFNEIIYILNNDTSLNSLFLIGALLSITGGIIRSLCYQALAGTFTFEVVPAGARSQSPSTKPRLITHGPYSIVRHPSYTGCMMNFVGTVMVHLVDGTWIRMQSQPAIVALVGAWVIIMGFTSLLLCTRVDEEDEMMMEQFGEEWVTWQRRVRYKLVPGVY</sequence>
<dbReference type="GO" id="GO:0004671">
    <property type="term" value="F:protein C-terminal S-isoprenylcysteine carboxyl O-methyltransferase activity"/>
    <property type="evidence" value="ECO:0007669"/>
    <property type="project" value="TreeGrafter"/>
</dbReference>
<comment type="caution">
    <text evidence="14">The sequence shown here is derived from an EMBL/GenBank/DDBJ whole genome shotgun (WGS) entry which is preliminary data.</text>
</comment>
<evidence type="ECO:0000313" key="14">
    <source>
        <dbReference type="EMBL" id="KAK7021342.1"/>
    </source>
</evidence>
<keyword evidence="9 12" id="KW-0472">Membrane</keyword>